<feature type="compositionally biased region" description="Basic and acidic residues" evidence="1">
    <location>
        <begin position="464"/>
        <end position="498"/>
    </location>
</feature>
<evidence type="ECO:0000313" key="3">
    <source>
        <dbReference type="Proteomes" id="UP001295684"/>
    </source>
</evidence>
<name>A0AAD1X3J6_EUPCR</name>
<dbReference type="AlphaFoldDB" id="A0AAD1X3J6"/>
<gene>
    <name evidence="2" type="ORF">ECRASSUSDP1_LOCUS3081</name>
</gene>
<keyword evidence="3" id="KW-1185">Reference proteome</keyword>
<proteinExistence type="predicted"/>
<accession>A0AAD1X3J6</accession>
<evidence type="ECO:0000313" key="2">
    <source>
        <dbReference type="EMBL" id="CAI2361768.1"/>
    </source>
</evidence>
<dbReference type="Proteomes" id="UP001295684">
    <property type="component" value="Unassembled WGS sequence"/>
</dbReference>
<reference evidence="2" key="1">
    <citation type="submission" date="2023-07" db="EMBL/GenBank/DDBJ databases">
        <authorList>
            <consortium name="AG Swart"/>
            <person name="Singh M."/>
            <person name="Singh A."/>
            <person name="Seah K."/>
            <person name="Emmerich C."/>
        </authorList>
    </citation>
    <scope>NUCLEOTIDE SEQUENCE</scope>
    <source>
        <strain evidence="2">DP1</strain>
    </source>
</reference>
<comment type="caution">
    <text evidence="2">The sequence shown here is derived from an EMBL/GenBank/DDBJ whole genome shotgun (WGS) entry which is preliminary data.</text>
</comment>
<organism evidence="2 3">
    <name type="scientific">Euplotes crassus</name>
    <dbReference type="NCBI Taxonomy" id="5936"/>
    <lineage>
        <taxon>Eukaryota</taxon>
        <taxon>Sar</taxon>
        <taxon>Alveolata</taxon>
        <taxon>Ciliophora</taxon>
        <taxon>Intramacronucleata</taxon>
        <taxon>Spirotrichea</taxon>
        <taxon>Hypotrichia</taxon>
        <taxon>Euplotida</taxon>
        <taxon>Euplotidae</taxon>
        <taxon>Moneuplotes</taxon>
    </lineage>
</organism>
<sequence length="542" mass="63271">MEALQATFEEIKNAKLNEGKAKKKIFQDFIKDFSEFCEESYTQVDFNTCLEMAEYSQSAPLMTVFKNKDLKKNLVKRCLVRPILIGLREPSSNENYTNCENLLDVISQSITEFQKLEIVRSLHFYCKEEDLDSFKNLLELFQLDEETMIAKLSKQNSFTKGSLGSITVEQLKEFGLNFDFITNEKLCWYFRNKTPAKVPHYIEGLENLMNCLEEHGHELEVHLFPSKETEPYIYSGELANFVVQTLTFCVKNIDTSDEELTTRFNKLFEIFISRCINLKILLNFAETIRELEIEKFTSICELLENRAKNLSEITSIIKTIEPKVTKKPVVLSGGPLSIDLVLTDLFKIAMNSFTKEQLDLLNNEALALFDELEGYIEKTKKFPLFKLQGKVFKALDIKVGSKCSMTEAKAWKKVIHSLWKTGICKNQIEKDTLMKKANRFTSKKNFERNKKKIKKEFRRRQKDRKQGKIVDQDEEEKKEIFKDSKMPEESKDEFKHRMERKKASELITELECLEDGNPNYGAPRSMVKFKEKVEKYWNDQSG</sequence>
<evidence type="ECO:0000256" key="1">
    <source>
        <dbReference type="SAM" id="MobiDB-lite"/>
    </source>
</evidence>
<protein>
    <submittedName>
        <fullName evidence="2">Uncharacterized protein</fullName>
    </submittedName>
</protein>
<feature type="region of interest" description="Disordered" evidence="1">
    <location>
        <begin position="455"/>
        <end position="498"/>
    </location>
</feature>
<dbReference type="EMBL" id="CAMPGE010002951">
    <property type="protein sequence ID" value="CAI2361768.1"/>
    <property type="molecule type" value="Genomic_DNA"/>
</dbReference>